<organism evidence="1">
    <name type="scientific">Arundo donax</name>
    <name type="common">Giant reed</name>
    <name type="synonym">Donax arundinaceus</name>
    <dbReference type="NCBI Taxonomy" id="35708"/>
    <lineage>
        <taxon>Eukaryota</taxon>
        <taxon>Viridiplantae</taxon>
        <taxon>Streptophyta</taxon>
        <taxon>Embryophyta</taxon>
        <taxon>Tracheophyta</taxon>
        <taxon>Spermatophyta</taxon>
        <taxon>Magnoliopsida</taxon>
        <taxon>Liliopsida</taxon>
        <taxon>Poales</taxon>
        <taxon>Poaceae</taxon>
        <taxon>PACMAD clade</taxon>
        <taxon>Arundinoideae</taxon>
        <taxon>Arundineae</taxon>
        <taxon>Arundo</taxon>
    </lineage>
</organism>
<name>A0A0A9GLV6_ARUDO</name>
<reference evidence="1" key="2">
    <citation type="journal article" date="2015" name="Data Brief">
        <title>Shoot transcriptome of the giant reed, Arundo donax.</title>
        <authorList>
            <person name="Barrero R.A."/>
            <person name="Guerrero F.D."/>
            <person name="Moolhuijzen P."/>
            <person name="Goolsby J.A."/>
            <person name="Tidwell J."/>
            <person name="Bellgard S.E."/>
            <person name="Bellgard M.I."/>
        </authorList>
    </citation>
    <scope>NUCLEOTIDE SEQUENCE</scope>
    <source>
        <tissue evidence="1">Shoot tissue taken approximately 20 cm above the soil surface</tissue>
    </source>
</reference>
<sequence>MNKFLSQTINLCSQHSYLLLFTRFFLGQLFHERCSLCRLFFPKSTKLLNFTTKLHNFIS</sequence>
<reference evidence="1" key="1">
    <citation type="submission" date="2014-09" db="EMBL/GenBank/DDBJ databases">
        <authorList>
            <person name="Magalhaes I.L.F."/>
            <person name="Oliveira U."/>
            <person name="Santos F.R."/>
            <person name="Vidigal T.H.D.A."/>
            <person name="Brescovit A.D."/>
            <person name="Santos A.J."/>
        </authorList>
    </citation>
    <scope>NUCLEOTIDE SEQUENCE</scope>
    <source>
        <tissue evidence="1">Shoot tissue taken approximately 20 cm above the soil surface</tissue>
    </source>
</reference>
<accession>A0A0A9GLV6</accession>
<evidence type="ECO:0000313" key="1">
    <source>
        <dbReference type="EMBL" id="JAE21618.1"/>
    </source>
</evidence>
<dbReference type="AlphaFoldDB" id="A0A0A9GLV6"/>
<protein>
    <submittedName>
        <fullName evidence="1">Uncharacterized protein</fullName>
    </submittedName>
</protein>
<dbReference type="EMBL" id="GBRH01176278">
    <property type="protein sequence ID" value="JAE21618.1"/>
    <property type="molecule type" value="Transcribed_RNA"/>
</dbReference>
<proteinExistence type="predicted"/>